<name>A0ABQ4P1V0_SHECO</name>
<evidence type="ECO:0000313" key="1">
    <source>
        <dbReference type="EMBL" id="GIU41139.1"/>
    </source>
</evidence>
<accession>A0ABQ4P1V0</accession>
<dbReference type="InterPro" id="IPR021316">
    <property type="entry name" value="DUF2913"/>
</dbReference>
<organism evidence="1 2">
    <name type="scientific">Shewanella colwelliana</name>
    <name type="common">Alteromonas colwelliana</name>
    <dbReference type="NCBI Taxonomy" id="23"/>
    <lineage>
        <taxon>Bacteria</taxon>
        <taxon>Pseudomonadati</taxon>
        <taxon>Pseudomonadota</taxon>
        <taxon>Gammaproteobacteria</taxon>
        <taxon>Alteromonadales</taxon>
        <taxon>Shewanellaceae</taxon>
        <taxon>Shewanella</taxon>
    </lineage>
</organism>
<evidence type="ECO:0000313" key="2">
    <source>
        <dbReference type="Proteomes" id="UP000773469"/>
    </source>
</evidence>
<proteinExistence type="predicted"/>
<keyword evidence="2" id="KW-1185">Reference proteome</keyword>
<dbReference type="Pfam" id="PF11140">
    <property type="entry name" value="DUF2913"/>
    <property type="match status" value="1"/>
</dbReference>
<evidence type="ECO:0008006" key="3">
    <source>
        <dbReference type="Google" id="ProtNLM"/>
    </source>
</evidence>
<dbReference type="RefSeq" id="WP_220756978.1">
    <property type="nucleotide sequence ID" value="NZ_BPEU01000013.1"/>
</dbReference>
<protein>
    <recommendedName>
        <fullName evidence="3">DUF2913 domain-containing protein</fullName>
    </recommendedName>
</protein>
<dbReference type="EMBL" id="BPEU01000013">
    <property type="protein sequence ID" value="GIU41139.1"/>
    <property type="molecule type" value="Genomic_DNA"/>
</dbReference>
<sequence length="191" mass="21035">MSLQRLDPEHQVLLDVCQNALIALYLEVGEKKGFTPVSARNAIIKRFIKPKIKQPAFKLVKKELKQLSVASANVQLERQLNKLISTMTKTCHNQEIIFDYLGDLHVATGLMVSVVEKDTVAAPGNIYVLGEELVGNVTDQGALSGPIGLYVYTSTSCTLEKLLAVANTPLFSAEIVEQHDDHAHIEVTLKQ</sequence>
<comment type="caution">
    <text evidence="1">The sequence shown here is derived from an EMBL/GenBank/DDBJ whole genome shotgun (WGS) entry which is preliminary data.</text>
</comment>
<dbReference type="Proteomes" id="UP000773469">
    <property type="component" value="Unassembled WGS sequence"/>
</dbReference>
<gene>
    <name evidence="1" type="ORF">TUM3794_21010</name>
</gene>
<reference evidence="1 2" key="1">
    <citation type="submission" date="2021-05" db="EMBL/GenBank/DDBJ databases">
        <title>Molecular characterization for Shewanella algae harboring chromosomal blaOXA-55-like strains isolated from clinical and environment sample.</title>
        <authorList>
            <person name="Ohama Y."/>
            <person name="Aoki K."/>
            <person name="Harada S."/>
            <person name="Moriya K."/>
            <person name="Ishii Y."/>
            <person name="Tateda K."/>
        </authorList>
    </citation>
    <scope>NUCLEOTIDE SEQUENCE [LARGE SCALE GENOMIC DNA]</scope>
    <source>
        <strain evidence="1 2">MBTL60-118</strain>
    </source>
</reference>